<evidence type="ECO:0000313" key="1">
    <source>
        <dbReference type="EMBL" id="PEA87793.1"/>
    </source>
</evidence>
<dbReference type="RefSeq" id="WP_086398643.1">
    <property type="nucleotide sequence ID" value="NZ_JARSUK010000029.1"/>
</dbReference>
<protein>
    <recommendedName>
        <fullName evidence="3">CYTH domain-containing protein</fullName>
    </recommendedName>
</protein>
<dbReference type="Proteomes" id="UP000220702">
    <property type="component" value="Unassembled WGS sequence"/>
</dbReference>
<evidence type="ECO:0008006" key="3">
    <source>
        <dbReference type="Google" id="ProtNLM"/>
    </source>
</evidence>
<proteinExistence type="predicted"/>
<sequence>MSEVLNPIKYEVKFFLQSNQILNEKYELQESVKKELNITKAEQRYIQFIDTVNKEMYQVGWILRNRKVDDGQELTYKKRYPITNDDIEAMLVQAKEDGFDLNSTKFEPEVDWGFTKKTLSLSFDAINTAPDSSNPISIQELREKFLQNAPEEFQNWKMGGTTQDKINEAIVYGPVFERKYTGEWQGHKLKVEIWSMDSCSEVIVEVSLKKFNEKDIAIQQHQQLKEFLSEKKWLLEKDILKTEWVLNLCK</sequence>
<evidence type="ECO:0000313" key="2">
    <source>
        <dbReference type="Proteomes" id="UP000220702"/>
    </source>
</evidence>
<gene>
    <name evidence="1" type="ORF">CON71_22700</name>
</gene>
<name>A0A9X6XSQ4_BACTU</name>
<reference evidence="1 2" key="1">
    <citation type="submission" date="2017-09" db="EMBL/GenBank/DDBJ databases">
        <title>Large-scale bioinformatics analysis of Bacillus genomes uncovers conserved roles of natural products in bacterial physiology.</title>
        <authorList>
            <consortium name="Agbiome Team Llc"/>
            <person name="Bleich R.M."/>
            <person name="Grubbs K.J."/>
            <person name="Santa Maria K.C."/>
            <person name="Allen S.E."/>
            <person name="Farag S."/>
            <person name="Shank E.A."/>
            <person name="Bowers A."/>
        </authorList>
    </citation>
    <scope>NUCLEOTIDE SEQUENCE [LARGE SCALE GENOMIC DNA]</scope>
    <source>
        <strain evidence="1 2">AFS089089</strain>
    </source>
</reference>
<organism evidence="1 2">
    <name type="scientific">Bacillus thuringiensis</name>
    <dbReference type="NCBI Taxonomy" id="1428"/>
    <lineage>
        <taxon>Bacteria</taxon>
        <taxon>Bacillati</taxon>
        <taxon>Bacillota</taxon>
        <taxon>Bacilli</taxon>
        <taxon>Bacillales</taxon>
        <taxon>Bacillaceae</taxon>
        <taxon>Bacillus</taxon>
        <taxon>Bacillus cereus group</taxon>
    </lineage>
</organism>
<accession>A0A9X6XSQ4</accession>
<comment type="caution">
    <text evidence="1">The sequence shown here is derived from an EMBL/GenBank/DDBJ whole genome shotgun (WGS) entry which is preliminary data.</text>
</comment>
<dbReference type="AlphaFoldDB" id="A0A9X6XSQ4"/>
<dbReference type="EMBL" id="NVNL01000041">
    <property type="protein sequence ID" value="PEA87793.1"/>
    <property type="molecule type" value="Genomic_DNA"/>
</dbReference>